<organism evidence="1 2">
    <name type="scientific">Pseudomonas deceptionensis</name>
    <dbReference type="NCBI Taxonomy" id="882211"/>
    <lineage>
        <taxon>Bacteria</taxon>
        <taxon>Pseudomonadati</taxon>
        <taxon>Pseudomonadota</taxon>
        <taxon>Gammaproteobacteria</taxon>
        <taxon>Pseudomonadales</taxon>
        <taxon>Pseudomonadaceae</taxon>
        <taxon>Pseudomonas</taxon>
    </lineage>
</organism>
<comment type="caution">
    <text evidence="1">The sequence shown here is derived from an EMBL/GenBank/DDBJ whole genome shotgun (WGS) entry which is preliminary data.</text>
</comment>
<evidence type="ECO:0000313" key="2">
    <source>
        <dbReference type="Proteomes" id="UP000183613"/>
    </source>
</evidence>
<name>A0A0J6GFE9_PSEDM</name>
<dbReference type="AlphaFoldDB" id="A0A0J6GFE9"/>
<evidence type="ECO:0000313" key="1">
    <source>
        <dbReference type="EMBL" id="SEE93826.1"/>
    </source>
</evidence>
<accession>A0A0J6GFE9</accession>
<dbReference type="Proteomes" id="UP000183613">
    <property type="component" value="Unassembled WGS sequence"/>
</dbReference>
<sequence>MNRQAYFLEAERLSDDFAARAKAVDDYMNTAPDLADDEAYKKLCDLQSEASAAAGRWSSHCENNRSHIRSV</sequence>
<protein>
    <recommendedName>
        <fullName evidence="3">Rop-like</fullName>
    </recommendedName>
</protein>
<reference evidence="1" key="1">
    <citation type="submission" date="2016-10" db="EMBL/GenBank/DDBJ databases">
        <authorList>
            <person name="Varghese N."/>
            <person name="Submissions S."/>
        </authorList>
    </citation>
    <scope>NUCLEOTIDE SEQUENCE [LARGE SCALE GENOMIC DNA]</scope>
    <source>
        <strain evidence="1">LMG 25555</strain>
    </source>
</reference>
<proteinExistence type="predicted"/>
<dbReference type="PATRIC" id="fig|882211.3.peg.113"/>
<keyword evidence="2" id="KW-1185">Reference proteome</keyword>
<evidence type="ECO:0008006" key="3">
    <source>
        <dbReference type="Google" id="ProtNLM"/>
    </source>
</evidence>
<dbReference type="RefSeq" id="WP_048358096.1">
    <property type="nucleotide sequence ID" value="NZ_FNUD01000002.1"/>
</dbReference>
<gene>
    <name evidence="1" type="ORF">SAMN04489800_2961</name>
</gene>
<dbReference type="EMBL" id="FNUD01000002">
    <property type="protein sequence ID" value="SEE93826.1"/>
    <property type="molecule type" value="Genomic_DNA"/>
</dbReference>